<reference evidence="1" key="2">
    <citation type="submission" date="2025-08" db="UniProtKB">
        <authorList>
            <consortium name="Ensembl"/>
        </authorList>
    </citation>
    <scope>IDENTIFICATION</scope>
</reference>
<dbReference type="InParanoid" id="H2UY92"/>
<accession>H2UY92</accession>
<evidence type="ECO:0008006" key="3">
    <source>
        <dbReference type="Google" id="ProtNLM"/>
    </source>
</evidence>
<name>H2UY92_TAKRU</name>
<dbReference type="GO" id="GO:0045639">
    <property type="term" value="P:positive regulation of myeloid cell differentiation"/>
    <property type="evidence" value="ECO:0007669"/>
    <property type="project" value="InterPro"/>
</dbReference>
<keyword evidence="2" id="KW-1185">Reference proteome</keyword>
<dbReference type="eggNOG" id="ENOG502S6NB">
    <property type="taxonomic scope" value="Eukaryota"/>
</dbReference>
<dbReference type="Gene3D" id="1.20.1250.10">
    <property type="match status" value="1"/>
</dbReference>
<reference evidence="1" key="3">
    <citation type="submission" date="2025-09" db="UniProtKB">
        <authorList>
            <consortium name="Ensembl"/>
        </authorList>
    </citation>
    <scope>IDENTIFICATION</scope>
</reference>
<dbReference type="InterPro" id="IPR009079">
    <property type="entry name" value="4_helix_cytokine-like_core"/>
</dbReference>
<organism evidence="1 2">
    <name type="scientific">Takifugu rubripes</name>
    <name type="common">Japanese pufferfish</name>
    <name type="synonym">Fugu rubripes</name>
    <dbReference type="NCBI Taxonomy" id="31033"/>
    <lineage>
        <taxon>Eukaryota</taxon>
        <taxon>Metazoa</taxon>
        <taxon>Chordata</taxon>
        <taxon>Craniata</taxon>
        <taxon>Vertebrata</taxon>
        <taxon>Euteleostomi</taxon>
        <taxon>Actinopterygii</taxon>
        <taxon>Neopterygii</taxon>
        <taxon>Teleostei</taxon>
        <taxon>Neoteleostei</taxon>
        <taxon>Acanthomorphata</taxon>
        <taxon>Eupercaria</taxon>
        <taxon>Tetraodontiformes</taxon>
        <taxon>Tetradontoidea</taxon>
        <taxon>Tetraodontidae</taxon>
        <taxon>Takifugu</taxon>
    </lineage>
</organism>
<dbReference type="PANTHER" id="PTHR10511:SF2">
    <property type="entry name" value="GRANULOCYTE COLONY-STIMULATING FACTOR"/>
    <property type="match status" value="1"/>
</dbReference>
<proteinExistence type="predicted"/>
<reference evidence="1 2" key="1">
    <citation type="journal article" date="2011" name="Genome Biol. Evol.">
        <title>Integration of the genetic map and genome assembly of fugu facilitates insights into distinct features of genome evolution in teleosts and mammals.</title>
        <authorList>
            <person name="Kai W."/>
            <person name="Kikuchi K."/>
            <person name="Tohari S."/>
            <person name="Chew A.K."/>
            <person name="Tay A."/>
            <person name="Fujiwara A."/>
            <person name="Hosoya S."/>
            <person name="Suetake H."/>
            <person name="Naruse K."/>
            <person name="Brenner S."/>
            <person name="Suzuki Y."/>
            <person name="Venkatesh B."/>
        </authorList>
    </citation>
    <scope>NUCLEOTIDE SEQUENCE [LARGE SCALE GENOMIC DNA]</scope>
</reference>
<sequence>MAMLGCGAPVPGSSALVEDPQTQELVQTSRLLLQKVLMAIPETHRSSVQSESLKLNSSENTKLVIMASTIGIPPAPVLKALSENFTMGTCLRRISEGLQLHRTLLAVIADHLKNKDRVLALQADIRDLNIQINKMLKMVGEETVVPPAVTLNLPADYEVQVAAHLTLQQLQTFGRDVDRHLKSLDKTVDEEPDDR</sequence>
<dbReference type="AlphaFoldDB" id="H2UY92"/>
<dbReference type="HOGENOM" id="CLU_112708_0_0_1"/>
<evidence type="ECO:0000313" key="1">
    <source>
        <dbReference type="Ensembl" id="ENSTRUP00000041921.2"/>
    </source>
</evidence>
<dbReference type="STRING" id="31033.ENSTRUP00000041921"/>
<evidence type="ECO:0000313" key="2">
    <source>
        <dbReference type="Proteomes" id="UP000005226"/>
    </source>
</evidence>
<dbReference type="PANTHER" id="PTHR10511">
    <property type="entry name" value="GRANULOCYTE COLONY-STIMULATING FACTOR"/>
    <property type="match status" value="1"/>
</dbReference>
<dbReference type="GeneTree" id="ENSGT00390000017328"/>
<dbReference type="SUPFAM" id="SSF47266">
    <property type="entry name" value="4-helical cytokines"/>
    <property type="match status" value="1"/>
</dbReference>
<dbReference type="Ensembl" id="ENSTRUT00000042065.3">
    <property type="protein sequence ID" value="ENSTRUP00000041921.2"/>
    <property type="gene ID" value="ENSTRUG00000016396.3"/>
</dbReference>
<dbReference type="GO" id="GO:0005125">
    <property type="term" value="F:cytokine activity"/>
    <property type="evidence" value="ECO:0007669"/>
    <property type="project" value="InterPro"/>
</dbReference>
<gene>
    <name evidence="1" type="primary">csf3a</name>
</gene>
<dbReference type="OMA" id="DTHKSCI"/>
<protein>
    <recommendedName>
        <fullName evidence="3">Colony stimulating factor 3 (granulocyte) a</fullName>
    </recommendedName>
</protein>
<dbReference type="InterPro" id="IPR040117">
    <property type="entry name" value="GCSF/MGF"/>
</dbReference>
<dbReference type="Proteomes" id="UP000005226">
    <property type="component" value="Chromosome 1"/>
</dbReference>